<protein>
    <submittedName>
        <fullName evidence="1">Uncharacterized protein</fullName>
    </submittedName>
</protein>
<reference evidence="1" key="1">
    <citation type="submission" date="2014-09" db="EMBL/GenBank/DDBJ databases">
        <authorList>
            <person name="Magalhaes I.L.F."/>
            <person name="Oliveira U."/>
            <person name="Santos F.R."/>
            <person name="Vidigal T.H.D.A."/>
            <person name="Brescovit A.D."/>
            <person name="Santos A.J."/>
        </authorList>
    </citation>
    <scope>NUCLEOTIDE SEQUENCE</scope>
    <source>
        <tissue evidence="1">Shoot tissue taken approximately 20 cm above the soil surface</tissue>
    </source>
</reference>
<dbReference type="EMBL" id="GBRH01189432">
    <property type="protein sequence ID" value="JAE08464.1"/>
    <property type="molecule type" value="Transcribed_RNA"/>
</dbReference>
<evidence type="ECO:0000313" key="1">
    <source>
        <dbReference type="EMBL" id="JAE08464.1"/>
    </source>
</evidence>
<dbReference type="AlphaFoldDB" id="A0A0A9FB70"/>
<accession>A0A0A9FB70</accession>
<organism evidence="1">
    <name type="scientific">Arundo donax</name>
    <name type="common">Giant reed</name>
    <name type="synonym">Donax arundinaceus</name>
    <dbReference type="NCBI Taxonomy" id="35708"/>
    <lineage>
        <taxon>Eukaryota</taxon>
        <taxon>Viridiplantae</taxon>
        <taxon>Streptophyta</taxon>
        <taxon>Embryophyta</taxon>
        <taxon>Tracheophyta</taxon>
        <taxon>Spermatophyta</taxon>
        <taxon>Magnoliopsida</taxon>
        <taxon>Liliopsida</taxon>
        <taxon>Poales</taxon>
        <taxon>Poaceae</taxon>
        <taxon>PACMAD clade</taxon>
        <taxon>Arundinoideae</taxon>
        <taxon>Arundineae</taxon>
        <taxon>Arundo</taxon>
    </lineage>
</organism>
<proteinExistence type="predicted"/>
<sequence length="17" mass="2108">MTQKILKKHCNYMLRSI</sequence>
<reference evidence="1" key="2">
    <citation type="journal article" date="2015" name="Data Brief">
        <title>Shoot transcriptome of the giant reed, Arundo donax.</title>
        <authorList>
            <person name="Barrero R.A."/>
            <person name="Guerrero F.D."/>
            <person name="Moolhuijzen P."/>
            <person name="Goolsby J.A."/>
            <person name="Tidwell J."/>
            <person name="Bellgard S.E."/>
            <person name="Bellgard M.I."/>
        </authorList>
    </citation>
    <scope>NUCLEOTIDE SEQUENCE</scope>
    <source>
        <tissue evidence="1">Shoot tissue taken approximately 20 cm above the soil surface</tissue>
    </source>
</reference>
<name>A0A0A9FB70_ARUDO</name>